<dbReference type="InterPro" id="IPR029021">
    <property type="entry name" value="Prot-tyrosine_phosphatase-like"/>
</dbReference>
<organism evidence="1 2">
    <name type="scientific">Hirschia litorea</name>
    <dbReference type="NCBI Taxonomy" id="1199156"/>
    <lineage>
        <taxon>Bacteria</taxon>
        <taxon>Pseudomonadati</taxon>
        <taxon>Pseudomonadota</taxon>
        <taxon>Alphaproteobacteria</taxon>
        <taxon>Hyphomonadales</taxon>
        <taxon>Hyphomonadaceae</taxon>
        <taxon>Hirschia</taxon>
    </lineage>
</organism>
<dbReference type="EC" id="3.1.3.48" evidence="1"/>
<protein>
    <submittedName>
        <fullName evidence="1">Tyrosine-protein phosphatase</fullName>
        <ecNumber evidence="1">3.1.3.48</ecNumber>
    </submittedName>
</protein>
<keyword evidence="1" id="KW-0378">Hydrolase</keyword>
<comment type="caution">
    <text evidence="1">The sequence shown here is derived from an EMBL/GenBank/DDBJ whole genome shotgun (WGS) entry which is preliminary data.</text>
</comment>
<evidence type="ECO:0000313" key="2">
    <source>
        <dbReference type="Proteomes" id="UP001596492"/>
    </source>
</evidence>
<dbReference type="EMBL" id="JBHTBR010000002">
    <property type="protein sequence ID" value="MFC7291265.1"/>
    <property type="molecule type" value="Genomic_DNA"/>
</dbReference>
<dbReference type="Proteomes" id="UP001596492">
    <property type="component" value="Unassembled WGS sequence"/>
</dbReference>
<dbReference type="SUPFAM" id="SSF52799">
    <property type="entry name" value="(Phosphotyrosine protein) phosphatases II"/>
    <property type="match status" value="1"/>
</dbReference>
<dbReference type="Gene3D" id="3.90.190.10">
    <property type="entry name" value="Protein tyrosine phosphatase superfamily"/>
    <property type="match status" value="1"/>
</dbReference>
<name>A0ABW2IJF3_9PROT</name>
<dbReference type="RefSeq" id="WP_382166458.1">
    <property type="nucleotide sequence ID" value="NZ_JBHTBR010000002.1"/>
</dbReference>
<keyword evidence="2" id="KW-1185">Reference proteome</keyword>
<sequence>MQDRIKPFKGVTNFRDFGGYDTADGRRVKTGKLFRTAALHEAHEDDFAILNGLGIDFQVDLRRQSERVSEPNIWGPHEVHTFNDLGAYKASHLEFLDKGNLTGQDAHNFMTAYYAVAPWVEAHVCLYTRWFRRLAETQGAGLINCAAGKDRTGIGCALTLSLLGVPEDVILEDYMLTNDTIDLDQRLPHVRAKWEKRLRLKLDDETLYPFLGVKGEYLQSAMHAIQEKHGSLANYTKDILAVDDTLIEALKSKLLE</sequence>
<dbReference type="Pfam" id="PF13350">
    <property type="entry name" value="Y_phosphatase3"/>
    <property type="match status" value="1"/>
</dbReference>
<proteinExistence type="predicted"/>
<evidence type="ECO:0000313" key="1">
    <source>
        <dbReference type="EMBL" id="MFC7291265.1"/>
    </source>
</evidence>
<reference evidence="2" key="1">
    <citation type="journal article" date="2019" name="Int. J. Syst. Evol. Microbiol.">
        <title>The Global Catalogue of Microorganisms (GCM) 10K type strain sequencing project: providing services to taxonomists for standard genome sequencing and annotation.</title>
        <authorList>
            <consortium name="The Broad Institute Genomics Platform"/>
            <consortium name="The Broad Institute Genome Sequencing Center for Infectious Disease"/>
            <person name="Wu L."/>
            <person name="Ma J."/>
        </authorList>
    </citation>
    <scope>NUCLEOTIDE SEQUENCE [LARGE SCALE GENOMIC DNA]</scope>
    <source>
        <strain evidence="2">CCUG 51308</strain>
    </source>
</reference>
<dbReference type="GO" id="GO:0004725">
    <property type="term" value="F:protein tyrosine phosphatase activity"/>
    <property type="evidence" value="ECO:0007669"/>
    <property type="project" value="UniProtKB-EC"/>
</dbReference>
<accession>A0ABW2IJF3</accession>
<gene>
    <name evidence="1" type="ORF">ACFQS8_06530</name>
</gene>
<dbReference type="InterPro" id="IPR026893">
    <property type="entry name" value="Tyr/Ser_Pase_IphP-type"/>
</dbReference>